<dbReference type="AlphaFoldDB" id="A0A9W8XLW9"/>
<accession>A0A9W8XLW9</accession>
<evidence type="ECO:0000313" key="4">
    <source>
        <dbReference type="Proteomes" id="UP001140513"/>
    </source>
</evidence>
<name>A0A9W8XLW9_9PLEO</name>
<protein>
    <submittedName>
        <fullName evidence="3">Uncharacterized protein</fullName>
    </submittedName>
</protein>
<sequence length="136" mass="14385">MRETTRVRPTTMPPQDYQVTAALAARDMLDSTAGSAINGKSIALIIFVAIVPVLIAAGAVSWLLCCYSRGRGCGRRNKDNKSKANPASPQHKTASGTTAPAAQNAPNRPAPAHTRNDSLMSKNSNEKVPTLPKGFV</sequence>
<evidence type="ECO:0000313" key="3">
    <source>
        <dbReference type="EMBL" id="KAJ4354342.1"/>
    </source>
</evidence>
<dbReference type="GeneID" id="80909607"/>
<feature type="compositionally biased region" description="Polar residues" evidence="1">
    <location>
        <begin position="83"/>
        <end position="98"/>
    </location>
</feature>
<reference evidence="3" key="1">
    <citation type="submission" date="2022-10" db="EMBL/GenBank/DDBJ databases">
        <title>Tapping the CABI collections for fungal endophytes: first genome assemblies for Collariella, Neodidymelliopsis, Ascochyta clinopodiicola, Didymella pomorum, Didymosphaeria variabile, Neocosmospora piperis and Neocucurbitaria cava.</title>
        <authorList>
            <person name="Hill R."/>
        </authorList>
    </citation>
    <scope>NUCLEOTIDE SEQUENCE</scope>
    <source>
        <strain evidence="3">IMI 356815</strain>
    </source>
</reference>
<keyword evidence="4" id="KW-1185">Reference proteome</keyword>
<gene>
    <name evidence="3" type="ORF">N0V89_006077</name>
</gene>
<feature type="compositionally biased region" description="Polar residues" evidence="1">
    <location>
        <begin position="117"/>
        <end position="127"/>
    </location>
</feature>
<dbReference type="RefSeq" id="XP_056072116.1">
    <property type="nucleotide sequence ID" value="XM_056214849.1"/>
</dbReference>
<proteinExistence type="predicted"/>
<feature type="compositionally biased region" description="Low complexity" evidence="1">
    <location>
        <begin position="99"/>
        <end position="112"/>
    </location>
</feature>
<keyword evidence="2" id="KW-0472">Membrane</keyword>
<keyword evidence="2" id="KW-1133">Transmembrane helix</keyword>
<evidence type="ECO:0000256" key="2">
    <source>
        <dbReference type="SAM" id="Phobius"/>
    </source>
</evidence>
<dbReference type="OrthoDB" id="3764828at2759"/>
<feature type="transmembrane region" description="Helical" evidence="2">
    <location>
        <begin position="42"/>
        <end position="67"/>
    </location>
</feature>
<comment type="caution">
    <text evidence="3">The sequence shown here is derived from an EMBL/GenBank/DDBJ whole genome shotgun (WGS) entry which is preliminary data.</text>
</comment>
<dbReference type="Proteomes" id="UP001140513">
    <property type="component" value="Unassembled WGS sequence"/>
</dbReference>
<dbReference type="EMBL" id="JAPEUX010000004">
    <property type="protein sequence ID" value="KAJ4354342.1"/>
    <property type="molecule type" value="Genomic_DNA"/>
</dbReference>
<keyword evidence="2" id="KW-0812">Transmembrane</keyword>
<feature type="region of interest" description="Disordered" evidence="1">
    <location>
        <begin position="73"/>
        <end position="136"/>
    </location>
</feature>
<organism evidence="3 4">
    <name type="scientific">Didymosphaeria variabile</name>
    <dbReference type="NCBI Taxonomy" id="1932322"/>
    <lineage>
        <taxon>Eukaryota</taxon>
        <taxon>Fungi</taxon>
        <taxon>Dikarya</taxon>
        <taxon>Ascomycota</taxon>
        <taxon>Pezizomycotina</taxon>
        <taxon>Dothideomycetes</taxon>
        <taxon>Pleosporomycetidae</taxon>
        <taxon>Pleosporales</taxon>
        <taxon>Massarineae</taxon>
        <taxon>Didymosphaeriaceae</taxon>
        <taxon>Didymosphaeria</taxon>
    </lineage>
</organism>
<evidence type="ECO:0000256" key="1">
    <source>
        <dbReference type="SAM" id="MobiDB-lite"/>
    </source>
</evidence>